<protein>
    <recommendedName>
        <fullName evidence="4">TonB C-terminal domain-containing protein</fullName>
    </recommendedName>
</protein>
<name>A0ABQ3X3V4_9ACTN</name>
<organism evidence="2 3">
    <name type="scientific">Actinoplanes couchii</name>
    <dbReference type="NCBI Taxonomy" id="403638"/>
    <lineage>
        <taxon>Bacteria</taxon>
        <taxon>Bacillati</taxon>
        <taxon>Actinomycetota</taxon>
        <taxon>Actinomycetes</taxon>
        <taxon>Micromonosporales</taxon>
        <taxon>Micromonosporaceae</taxon>
        <taxon>Actinoplanes</taxon>
    </lineage>
</organism>
<accession>A0ABQ3X3V4</accession>
<dbReference type="EMBL" id="BOMG01000027">
    <property type="protein sequence ID" value="GID53196.1"/>
    <property type="molecule type" value="Genomic_DNA"/>
</dbReference>
<feature type="chain" id="PRO_5045083752" description="TonB C-terminal domain-containing protein" evidence="1">
    <location>
        <begin position="36"/>
        <end position="173"/>
    </location>
</feature>
<feature type="signal peptide" evidence="1">
    <location>
        <begin position="1"/>
        <end position="35"/>
    </location>
</feature>
<evidence type="ECO:0008006" key="4">
    <source>
        <dbReference type="Google" id="ProtNLM"/>
    </source>
</evidence>
<keyword evidence="1" id="KW-0732">Signal</keyword>
<proteinExistence type="predicted"/>
<evidence type="ECO:0000256" key="1">
    <source>
        <dbReference type="SAM" id="SignalP"/>
    </source>
</evidence>
<gene>
    <name evidence="2" type="ORF">Aco03nite_016000</name>
</gene>
<evidence type="ECO:0000313" key="2">
    <source>
        <dbReference type="EMBL" id="GID53196.1"/>
    </source>
</evidence>
<evidence type="ECO:0000313" key="3">
    <source>
        <dbReference type="Proteomes" id="UP000612282"/>
    </source>
</evidence>
<reference evidence="2 3" key="1">
    <citation type="submission" date="2021-01" db="EMBL/GenBank/DDBJ databases">
        <title>Whole genome shotgun sequence of Actinoplanes couchii NBRC 106145.</title>
        <authorList>
            <person name="Komaki H."/>
            <person name="Tamura T."/>
        </authorList>
    </citation>
    <scope>NUCLEOTIDE SEQUENCE [LARGE SCALE GENOMIC DNA]</scope>
    <source>
        <strain evidence="2 3">NBRC 106145</strain>
    </source>
</reference>
<keyword evidence="3" id="KW-1185">Reference proteome</keyword>
<comment type="caution">
    <text evidence="2">The sequence shown here is derived from an EMBL/GenBank/DDBJ whole genome shotgun (WGS) entry which is preliminary data.</text>
</comment>
<sequence>MAMSSNFFIRRPGVAVLVGLAAVGLSMSVAGPGAASPGSTYESYAGSRTSPQDTQAVSVSIQRTRGANNISSFQISGSGNAYSNEVLKLASSPAFRALGPRYAPASKSGRYRYDVTVNYRNGWQKRIVTYSKTPGTPQVLVDLIKKTETVKVKVRIPKITIPKIEFPPGFPFN</sequence>
<dbReference type="Proteomes" id="UP000612282">
    <property type="component" value="Unassembled WGS sequence"/>
</dbReference>